<evidence type="ECO:0000313" key="3">
    <source>
        <dbReference type="EMBL" id="CAD7447541.1"/>
    </source>
</evidence>
<proteinExistence type="predicted"/>
<dbReference type="EMBL" id="OD568993">
    <property type="protein sequence ID" value="CAD7447541.1"/>
    <property type="molecule type" value="Genomic_DNA"/>
</dbReference>
<gene>
    <name evidence="3" type="ORF">TBIB3V08_LOCUS9853</name>
</gene>
<evidence type="ECO:0000256" key="1">
    <source>
        <dbReference type="SAM" id="MobiDB-lite"/>
    </source>
</evidence>
<organism evidence="3">
    <name type="scientific">Timema bartmani</name>
    <dbReference type="NCBI Taxonomy" id="61472"/>
    <lineage>
        <taxon>Eukaryota</taxon>
        <taxon>Metazoa</taxon>
        <taxon>Ecdysozoa</taxon>
        <taxon>Arthropoda</taxon>
        <taxon>Hexapoda</taxon>
        <taxon>Insecta</taxon>
        <taxon>Pterygota</taxon>
        <taxon>Neoptera</taxon>
        <taxon>Polyneoptera</taxon>
        <taxon>Phasmatodea</taxon>
        <taxon>Timematodea</taxon>
        <taxon>Timematoidea</taxon>
        <taxon>Timematidae</taxon>
        <taxon>Timema</taxon>
    </lineage>
</organism>
<dbReference type="AlphaFoldDB" id="A0A7R9F7X0"/>
<feature type="compositionally biased region" description="Basic and acidic residues" evidence="1">
    <location>
        <begin position="318"/>
        <end position="329"/>
    </location>
</feature>
<name>A0A7R9F7X0_9NEOP</name>
<protein>
    <submittedName>
        <fullName evidence="3">Uncharacterized protein</fullName>
    </submittedName>
</protein>
<accession>A0A7R9F7X0</accession>
<feature type="signal peptide" evidence="2">
    <location>
        <begin position="1"/>
        <end position="20"/>
    </location>
</feature>
<reference evidence="3" key="1">
    <citation type="submission" date="2020-11" db="EMBL/GenBank/DDBJ databases">
        <authorList>
            <person name="Tran Van P."/>
        </authorList>
    </citation>
    <scope>NUCLEOTIDE SEQUENCE</scope>
</reference>
<keyword evidence="2" id="KW-0732">Signal</keyword>
<feature type="chain" id="PRO_5031220115" evidence="2">
    <location>
        <begin position="21"/>
        <end position="395"/>
    </location>
</feature>
<evidence type="ECO:0000256" key="2">
    <source>
        <dbReference type="SAM" id="SignalP"/>
    </source>
</evidence>
<feature type="region of interest" description="Disordered" evidence="1">
    <location>
        <begin position="315"/>
        <end position="336"/>
    </location>
</feature>
<sequence>MLQFLTLTAFVSVLLKQVLSQGPINTIGLTREEAEDISRLLRHIRQSRDLQRLLAIEVIKQFPVDEGSVAGPDDESEGVVNEIKIASAMRQNVLWLDKAVVMLRNELVLEKFLNDQRQILRKLDTLIYEFYYLGIGFQLRDVVIRLLNSVLSSSSAKNLMKAVFGIMARVLVYACNLAKCQCIAPRVGNYLEVTPEDVREFNAFIRLMESVENATLDILQRIFLTVPEVQSQFRPLAYIRTEQLMETVTNLRAFLSVKTVITDWIHGFINALGNDAMSEDYVKDLARRIEDPEHKLYPLFLVSTIQGQQLIPSVPERYSQRHDRARRPNGDPSYPYRQEDLEARFRGPHAPDGRHRPGLLPFRRRLETWSSPHSGWTWVHPVASRVVREKTLRRT</sequence>